<feature type="domain" description="N-acetyltransferase" evidence="1">
    <location>
        <begin position="103"/>
        <end position="234"/>
    </location>
</feature>
<dbReference type="RefSeq" id="WP_317747000.1">
    <property type="nucleotide sequence ID" value="NZ_JAWLUP010000010.1"/>
</dbReference>
<proteinExistence type="predicted"/>
<evidence type="ECO:0000313" key="3">
    <source>
        <dbReference type="Proteomes" id="UP001185863"/>
    </source>
</evidence>
<evidence type="ECO:0000259" key="1">
    <source>
        <dbReference type="PROSITE" id="PS51186"/>
    </source>
</evidence>
<dbReference type="GO" id="GO:0016747">
    <property type="term" value="F:acyltransferase activity, transferring groups other than amino-acyl groups"/>
    <property type="evidence" value="ECO:0007669"/>
    <property type="project" value="InterPro"/>
</dbReference>
<dbReference type="InterPro" id="IPR000182">
    <property type="entry name" value="GNAT_dom"/>
</dbReference>
<comment type="caution">
    <text evidence="2">The sequence shown here is derived from an EMBL/GenBank/DDBJ whole genome shotgun (WGS) entry which is preliminary data.</text>
</comment>
<dbReference type="AlphaFoldDB" id="A0AAE4UXE8"/>
<gene>
    <name evidence="2" type="ORF">R4315_07295</name>
</gene>
<dbReference type="Gene3D" id="3.40.630.30">
    <property type="match status" value="1"/>
</dbReference>
<accession>A0AAE4UXE8</accession>
<name>A0AAE4UXE8_9NOCA</name>
<reference evidence="2" key="1">
    <citation type="submission" date="2023-10" db="EMBL/GenBank/DDBJ databases">
        <title>Development of a sustainable strategy for remediation of hydrocarbon-contaminated territories based on the waste exchange concept.</title>
        <authorList>
            <person name="Krivoruchko A."/>
        </authorList>
    </citation>
    <scope>NUCLEOTIDE SEQUENCE</scope>
    <source>
        <strain evidence="2">IEGM 68</strain>
    </source>
</reference>
<dbReference type="PROSITE" id="PS51186">
    <property type="entry name" value="GNAT"/>
    <property type="match status" value="1"/>
</dbReference>
<sequence length="234" mass="25787">MDPHHLDIVRLAWSRELGLPDDTLTDWPGRATRADPEADTLRFLDLRGTSAMVGPDWILRRAERLSDRDLTEPATLLGLVQDRSGRCSGPLTLWFTSDYQEPVTGRPPVVSDDRGHVRELETVCPPDDVTEAHLSTRDRWFTILDDAQQPVSSAGYSEFQGFVADVAVLTAPLFRCRGLGTQAAGIATDDALDSGLIAQFRAPRDAPASRRLAARSGYRELGTYIEVTVARSTL</sequence>
<evidence type="ECO:0000313" key="2">
    <source>
        <dbReference type="EMBL" id="MDV7264346.1"/>
    </source>
</evidence>
<organism evidence="2 3">
    <name type="scientific">Rhodococcus oxybenzonivorans</name>
    <dbReference type="NCBI Taxonomy" id="1990687"/>
    <lineage>
        <taxon>Bacteria</taxon>
        <taxon>Bacillati</taxon>
        <taxon>Actinomycetota</taxon>
        <taxon>Actinomycetes</taxon>
        <taxon>Mycobacteriales</taxon>
        <taxon>Nocardiaceae</taxon>
        <taxon>Rhodococcus</taxon>
    </lineage>
</organism>
<dbReference type="InterPro" id="IPR016181">
    <property type="entry name" value="Acyl_CoA_acyltransferase"/>
</dbReference>
<protein>
    <submittedName>
        <fullName evidence="2">GNAT family N-acetyltransferase</fullName>
    </submittedName>
</protein>
<dbReference type="SUPFAM" id="SSF55729">
    <property type="entry name" value="Acyl-CoA N-acyltransferases (Nat)"/>
    <property type="match status" value="1"/>
</dbReference>
<dbReference type="Proteomes" id="UP001185863">
    <property type="component" value="Unassembled WGS sequence"/>
</dbReference>
<dbReference type="EMBL" id="JAWLUP010000010">
    <property type="protein sequence ID" value="MDV7264346.1"/>
    <property type="molecule type" value="Genomic_DNA"/>
</dbReference>